<dbReference type="Proteomes" id="UP000030011">
    <property type="component" value="Unassembled WGS sequence"/>
</dbReference>
<protein>
    <submittedName>
        <fullName evidence="2">Uncharacterized protein</fullName>
    </submittedName>
</protein>
<gene>
    <name evidence="2" type="ORF">N803_03540</name>
</gene>
<feature type="region of interest" description="Disordered" evidence="1">
    <location>
        <begin position="105"/>
        <end position="132"/>
    </location>
</feature>
<reference evidence="2 3" key="1">
    <citation type="submission" date="2013-08" db="EMBL/GenBank/DDBJ databases">
        <title>The genome sequence of Knoellia subterranea.</title>
        <authorList>
            <person name="Zhu W."/>
            <person name="Wang G."/>
        </authorList>
    </citation>
    <scope>NUCLEOTIDE SEQUENCE [LARGE SCALE GENOMIC DNA]</scope>
    <source>
        <strain evidence="2 3">KCTC 19937</strain>
    </source>
</reference>
<name>A0A0A0JR15_9MICO</name>
<evidence type="ECO:0000313" key="2">
    <source>
        <dbReference type="EMBL" id="KGN39638.1"/>
    </source>
</evidence>
<sequence length="132" mass="13315">MADAVSVYSSAKSTSGVGSGTGATTFAGLKILGRSIAVNVAPNTQVALDVAGKRVGTVTLNQQSKGTRDGVYRSYTRGIVISLLAGNPFGLPGSTVIYISAAHAGRHDSSAGSSPPMPSSPTPRRWVSPTGP</sequence>
<proteinExistence type="predicted"/>
<comment type="caution">
    <text evidence="2">The sequence shown here is derived from an EMBL/GenBank/DDBJ whole genome shotgun (WGS) entry which is preliminary data.</text>
</comment>
<dbReference type="AlphaFoldDB" id="A0A0A0JR15"/>
<evidence type="ECO:0000256" key="1">
    <source>
        <dbReference type="SAM" id="MobiDB-lite"/>
    </source>
</evidence>
<dbReference type="EMBL" id="AVPK01000001">
    <property type="protein sequence ID" value="KGN39638.1"/>
    <property type="molecule type" value="Genomic_DNA"/>
</dbReference>
<dbReference type="STRING" id="1385521.N803_03540"/>
<organism evidence="2 3">
    <name type="scientific">Knoellia subterranea KCTC 19937</name>
    <dbReference type="NCBI Taxonomy" id="1385521"/>
    <lineage>
        <taxon>Bacteria</taxon>
        <taxon>Bacillati</taxon>
        <taxon>Actinomycetota</taxon>
        <taxon>Actinomycetes</taxon>
        <taxon>Micrococcales</taxon>
        <taxon>Intrasporangiaceae</taxon>
        <taxon>Knoellia</taxon>
    </lineage>
</organism>
<dbReference type="NCBIfam" id="NF040603">
    <property type="entry name" value="choice_anch_P"/>
    <property type="match status" value="1"/>
</dbReference>
<evidence type="ECO:0000313" key="3">
    <source>
        <dbReference type="Proteomes" id="UP000030011"/>
    </source>
</evidence>
<accession>A0A0A0JR15</accession>
<keyword evidence="3" id="KW-1185">Reference proteome</keyword>